<dbReference type="OrthoDB" id="2563880at2"/>
<sequence>MLMIVLYDYALKNGGIAILMNESLLFLLEHADIDVVKFDVHARREIGIFNRVLKSFYMMTYVKQGKAKLRVGDRTYVLNPGTVIFIPPHVEHDQFKDSDEETVFLWWHFTYKIDHCIDVLALFDIPYVYRLCQSEQFEIAFGQLMHAYGHNHPITAAIYRKAKSLEVLSILLDSALSHESSAVRPPITTPFLGLLCGMIRHIGSRLTLKEIAKELHLNDAYASARFKELFGTSPILMHRQLKIERAKTLLATADMSIMEIAESLGFEELSNFSRFYKSIVGISPMQYRKNIRSSQPAFTRR</sequence>
<dbReference type="AlphaFoldDB" id="A0A329MN19"/>
<dbReference type="InterPro" id="IPR037923">
    <property type="entry name" value="HTH-like"/>
</dbReference>
<dbReference type="EMBL" id="QMFB01000006">
    <property type="protein sequence ID" value="RAV20858.1"/>
    <property type="molecule type" value="Genomic_DNA"/>
</dbReference>
<protein>
    <recommendedName>
        <fullName evidence="4">HTH araC/xylS-type domain-containing protein</fullName>
    </recommendedName>
</protein>
<evidence type="ECO:0000313" key="5">
    <source>
        <dbReference type="EMBL" id="RAV20858.1"/>
    </source>
</evidence>
<dbReference type="PANTHER" id="PTHR43280">
    <property type="entry name" value="ARAC-FAMILY TRANSCRIPTIONAL REGULATOR"/>
    <property type="match status" value="1"/>
</dbReference>
<feature type="domain" description="HTH araC/xylS-type" evidence="4">
    <location>
        <begin position="192"/>
        <end position="290"/>
    </location>
</feature>
<dbReference type="InterPro" id="IPR018060">
    <property type="entry name" value="HTH_AraC"/>
</dbReference>
<dbReference type="GO" id="GO:0043565">
    <property type="term" value="F:sequence-specific DNA binding"/>
    <property type="evidence" value="ECO:0007669"/>
    <property type="project" value="InterPro"/>
</dbReference>
<dbReference type="SUPFAM" id="SSF51215">
    <property type="entry name" value="Regulatory protein AraC"/>
    <property type="match status" value="1"/>
</dbReference>
<keyword evidence="3" id="KW-0804">Transcription</keyword>
<dbReference type="InterPro" id="IPR003313">
    <property type="entry name" value="AraC-bd"/>
</dbReference>
<dbReference type="PRINTS" id="PR00032">
    <property type="entry name" value="HTHARAC"/>
</dbReference>
<organism evidence="5 6">
    <name type="scientific">Paenibacillus contaminans</name>
    <dbReference type="NCBI Taxonomy" id="450362"/>
    <lineage>
        <taxon>Bacteria</taxon>
        <taxon>Bacillati</taxon>
        <taxon>Bacillota</taxon>
        <taxon>Bacilli</taxon>
        <taxon>Bacillales</taxon>
        <taxon>Paenibacillaceae</taxon>
        <taxon>Paenibacillus</taxon>
    </lineage>
</organism>
<keyword evidence="6" id="KW-1185">Reference proteome</keyword>
<dbReference type="InterPro" id="IPR018062">
    <property type="entry name" value="HTH_AraC-typ_CS"/>
</dbReference>
<evidence type="ECO:0000256" key="2">
    <source>
        <dbReference type="ARBA" id="ARBA00023125"/>
    </source>
</evidence>
<comment type="caution">
    <text evidence="5">The sequence shown here is derived from an EMBL/GenBank/DDBJ whole genome shotgun (WGS) entry which is preliminary data.</text>
</comment>
<evidence type="ECO:0000256" key="3">
    <source>
        <dbReference type="ARBA" id="ARBA00023163"/>
    </source>
</evidence>
<proteinExistence type="predicted"/>
<dbReference type="InterPro" id="IPR014710">
    <property type="entry name" value="RmlC-like_jellyroll"/>
</dbReference>
<evidence type="ECO:0000313" key="6">
    <source>
        <dbReference type="Proteomes" id="UP000250369"/>
    </source>
</evidence>
<dbReference type="Gene3D" id="1.10.10.60">
    <property type="entry name" value="Homeodomain-like"/>
    <property type="match status" value="2"/>
</dbReference>
<dbReference type="InterPro" id="IPR020449">
    <property type="entry name" value="Tscrpt_reg_AraC-type_HTH"/>
</dbReference>
<dbReference type="GO" id="GO:0003700">
    <property type="term" value="F:DNA-binding transcription factor activity"/>
    <property type="evidence" value="ECO:0007669"/>
    <property type="project" value="InterPro"/>
</dbReference>
<keyword evidence="2" id="KW-0238">DNA-binding</keyword>
<dbReference type="SUPFAM" id="SSF46689">
    <property type="entry name" value="Homeodomain-like"/>
    <property type="match status" value="1"/>
</dbReference>
<dbReference type="RefSeq" id="WP_113031137.1">
    <property type="nucleotide sequence ID" value="NZ_QMFB01000006.1"/>
</dbReference>
<dbReference type="Pfam" id="PF02311">
    <property type="entry name" value="AraC_binding"/>
    <property type="match status" value="1"/>
</dbReference>
<reference evidence="5 6" key="1">
    <citation type="journal article" date="2009" name="Int. J. Syst. Evol. Microbiol.">
        <title>Paenibacillus contaminans sp. nov., isolated from a contaminated laboratory plate.</title>
        <authorList>
            <person name="Chou J.H."/>
            <person name="Lee J.H."/>
            <person name="Lin M.C."/>
            <person name="Chang P.S."/>
            <person name="Arun A.B."/>
            <person name="Young C.C."/>
            <person name="Chen W.M."/>
        </authorList>
    </citation>
    <scope>NUCLEOTIDE SEQUENCE [LARGE SCALE GENOMIC DNA]</scope>
    <source>
        <strain evidence="5 6">CKOBP-6</strain>
    </source>
</reference>
<accession>A0A329MN19</accession>
<evidence type="ECO:0000259" key="4">
    <source>
        <dbReference type="PROSITE" id="PS01124"/>
    </source>
</evidence>
<dbReference type="PANTHER" id="PTHR43280:SF2">
    <property type="entry name" value="HTH-TYPE TRANSCRIPTIONAL REGULATOR EXSA"/>
    <property type="match status" value="1"/>
</dbReference>
<dbReference type="SMART" id="SM00342">
    <property type="entry name" value="HTH_ARAC"/>
    <property type="match status" value="1"/>
</dbReference>
<keyword evidence="1" id="KW-0805">Transcription regulation</keyword>
<dbReference type="PROSITE" id="PS00041">
    <property type="entry name" value="HTH_ARAC_FAMILY_1"/>
    <property type="match status" value="1"/>
</dbReference>
<dbReference type="InterPro" id="IPR009057">
    <property type="entry name" value="Homeodomain-like_sf"/>
</dbReference>
<gene>
    <name evidence="5" type="ORF">DQG23_12250</name>
</gene>
<dbReference type="PROSITE" id="PS01124">
    <property type="entry name" value="HTH_ARAC_FAMILY_2"/>
    <property type="match status" value="1"/>
</dbReference>
<evidence type="ECO:0000256" key="1">
    <source>
        <dbReference type="ARBA" id="ARBA00023015"/>
    </source>
</evidence>
<dbReference type="Proteomes" id="UP000250369">
    <property type="component" value="Unassembled WGS sequence"/>
</dbReference>
<dbReference type="Gene3D" id="2.60.120.10">
    <property type="entry name" value="Jelly Rolls"/>
    <property type="match status" value="1"/>
</dbReference>
<dbReference type="Pfam" id="PF12833">
    <property type="entry name" value="HTH_18"/>
    <property type="match status" value="1"/>
</dbReference>
<name>A0A329MN19_9BACL</name>